<dbReference type="EMBL" id="CP120988">
    <property type="protein sequence ID" value="WLQ57260.1"/>
    <property type="molecule type" value="Genomic_DNA"/>
</dbReference>
<reference evidence="3 4" key="1">
    <citation type="submission" date="2023-03" db="EMBL/GenBank/DDBJ databases">
        <title>Isolation and description of six Streptomyces strains from soil environments, able to metabolize different microbial glucans.</title>
        <authorList>
            <person name="Widen T."/>
            <person name="Larsbrink J."/>
        </authorList>
    </citation>
    <scope>NUCLEOTIDE SEQUENCE [LARGE SCALE GENOMIC DNA]</scope>
    <source>
        <strain evidence="3 4">Alt2</strain>
    </source>
</reference>
<evidence type="ECO:0000256" key="1">
    <source>
        <dbReference type="ARBA" id="ARBA00023002"/>
    </source>
</evidence>
<accession>A0ABY9IPG6</accession>
<dbReference type="Pfam" id="PF03807">
    <property type="entry name" value="F420_oxidored"/>
    <property type="match status" value="1"/>
</dbReference>
<proteinExistence type="predicted"/>
<protein>
    <submittedName>
        <fullName evidence="3">NAD(P)-binding domain-containing protein</fullName>
    </submittedName>
</protein>
<dbReference type="RefSeq" id="WP_306071144.1">
    <property type="nucleotide sequence ID" value="NZ_CP120988.1"/>
</dbReference>
<dbReference type="InterPro" id="IPR051267">
    <property type="entry name" value="STEAP_metalloreductase"/>
</dbReference>
<evidence type="ECO:0000259" key="2">
    <source>
        <dbReference type="Pfam" id="PF03807"/>
    </source>
</evidence>
<organism evidence="3 4">
    <name type="scientific">Streptomyces poriferorum</name>
    <dbReference type="NCBI Taxonomy" id="2798799"/>
    <lineage>
        <taxon>Bacteria</taxon>
        <taxon>Bacillati</taxon>
        <taxon>Actinomycetota</taxon>
        <taxon>Actinomycetes</taxon>
        <taxon>Kitasatosporales</taxon>
        <taxon>Streptomycetaceae</taxon>
        <taxon>Streptomyces</taxon>
    </lineage>
</organism>
<keyword evidence="4" id="KW-1185">Reference proteome</keyword>
<evidence type="ECO:0000313" key="3">
    <source>
        <dbReference type="EMBL" id="WLQ57260.1"/>
    </source>
</evidence>
<dbReference type="SUPFAM" id="SSF51735">
    <property type="entry name" value="NAD(P)-binding Rossmann-fold domains"/>
    <property type="match status" value="1"/>
</dbReference>
<name>A0ABY9IPG6_9ACTN</name>
<keyword evidence="1" id="KW-0560">Oxidoreductase</keyword>
<dbReference type="PANTHER" id="PTHR14239">
    <property type="entry name" value="DUDULIN-RELATED"/>
    <property type="match status" value="1"/>
</dbReference>
<dbReference type="PANTHER" id="PTHR14239:SF10">
    <property type="entry name" value="REDUCTASE"/>
    <property type="match status" value="1"/>
</dbReference>
<dbReference type="InterPro" id="IPR028939">
    <property type="entry name" value="P5C_Rdtase_cat_N"/>
</dbReference>
<sequence>MRIGVLGTGGMAAALGGAWARAGHEVFIGGRDAAAAEALAERIGAAGHGTPAQAAGYGEEVVLLAVPAGVAPTLAREHAGALAGRTVVDCTNPLAPGPGGVMLTTGAGESVAGLIGAAAPGAHVVKAFNLAHASMWHHPAGAFGPVPPAVPFCADAPGAAGHVTELITGMGWSPMPAGGLDRAAYLEATAAFVIGVWWAGGSPALAFPEAPGNV</sequence>
<dbReference type="Gene3D" id="3.40.50.720">
    <property type="entry name" value="NAD(P)-binding Rossmann-like Domain"/>
    <property type="match status" value="1"/>
</dbReference>
<evidence type="ECO:0000313" key="4">
    <source>
        <dbReference type="Proteomes" id="UP001235744"/>
    </source>
</evidence>
<dbReference type="Proteomes" id="UP001235744">
    <property type="component" value="Chromosome"/>
</dbReference>
<dbReference type="InterPro" id="IPR036291">
    <property type="entry name" value="NAD(P)-bd_dom_sf"/>
</dbReference>
<gene>
    <name evidence="3" type="ORF">P8A19_18195</name>
</gene>
<feature type="domain" description="Pyrroline-5-carboxylate reductase catalytic N-terminal" evidence="2">
    <location>
        <begin position="2"/>
        <end position="93"/>
    </location>
</feature>